<evidence type="ECO:0000256" key="4">
    <source>
        <dbReference type="ARBA" id="ARBA00022801"/>
    </source>
</evidence>
<dbReference type="AlphaFoldDB" id="A0A1Y3ARL7"/>
<evidence type="ECO:0000259" key="7">
    <source>
        <dbReference type="Pfam" id="PF00884"/>
    </source>
</evidence>
<dbReference type="InterPro" id="IPR017850">
    <property type="entry name" value="Alkaline_phosphatase_core_sf"/>
</dbReference>
<dbReference type="Gene3D" id="3.40.720.10">
    <property type="entry name" value="Alkaline Phosphatase, subunit A"/>
    <property type="match status" value="1"/>
</dbReference>
<comment type="cofactor">
    <cofactor evidence="1">
        <name>Ca(2+)</name>
        <dbReference type="ChEBI" id="CHEBI:29108"/>
    </cofactor>
</comment>
<dbReference type="Pfam" id="PF00884">
    <property type="entry name" value="Sulfatase"/>
    <property type="match status" value="1"/>
</dbReference>
<gene>
    <name evidence="8" type="ORF">BLA29_008435</name>
</gene>
<name>A0A1Y3ARL7_EURMA</name>
<evidence type="ECO:0000313" key="8">
    <source>
        <dbReference type="EMBL" id="OTF71091.1"/>
    </source>
</evidence>
<comment type="similarity">
    <text evidence="2">Belongs to the sulfatase family.</text>
</comment>
<dbReference type="GO" id="GO:0008449">
    <property type="term" value="F:N-acetylglucosamine-6-sulfatase activity"/>
    <property type="evidence" value="ECO:0007669"/>
    <property type="project" value="TreeGrafter"/>
</dbReference>
<proteinExistence type="inferred from homology"/>
<evidence type="ECO:0000256" key="5">
    <source>
        <dbReference type="ARBA" id="ARBA00023180"/>
    </source>
</evidence>
<feature type="signal peptide" evidence="6">
    <location>
        <begin position="1"/>
        <end position="26"/>
    </location>
</feature>
<protein>
    <recommendedName>
        <fullName evidence="7">Sulfatase N-terminal domain-containing protein</fullName>
    </recommendedName>
</protein>
<dbReference type="SUPFAM" id="SSF53649">
    <property type="entry name" value="Alkaline phosphatase-like"/>
    <property type="match status" value="1"/>
</dbReference>
<evidence type="ECO:0000256" key="1">
    <source>
        <dbReference type="ARBA" id="ARBA00001913"/>
    </source>
</evidence>
<dbReference type="PROSITE" id="PS00523">
    <property type="entry name" value="SULFATASE_1"/>
    <property type="match status" value="1"/>
</dbReference>
<keyword evidence="5" id="KW-0325">Glycoprotein</keyword>
<dbReference type="OrthoDB" id="96314at2759"/>
<evidence type="ECO:0000256" key="3">
    <source>
        <dbReference type="ARBA" id="ARBA00022729"/>
    </source>
</evidence>
<dbReference type="InterPro" id="IPR000917">
    <property type="entry name" value="Sulfatase_N"/>
</dbReference>
<accession>A0A1Y3ARL7</accession>
<feature type="domain" description="Sulfatase N-terminal" evidence="7">
    <location>
        <begin position="179"/>
        <end position="243"/>
    </location>
</feature>
<evidence type="ECO:0000313" key="9">
    <source>
        <dbReference type="Proteomes" id="UP000194236"/>
    </source>
</evidence>
<dbReference type="PANTHER" id="PTHR43108:SF16">
    <property type="entry name" value="EXTRACELLULAR SULFATASE SULF-1 HOMOLOG"/>
    <property type="match status" value="1"/>
</dbReference>
<feature type="chain" id="PRO_5012215134" description="Sulfatase N-terminal domain-containing protein" evidence="6">
    <location>
        <begin position="27"/>
        <end position="244"/>
    </location>
</feature>
<dbReference type="Proteomes" id="UP000194236">
    <property type="component" value="Unassembled WGS sequence"/>
</dbReference>
<keyword evidence="4" id="KW-0378">Hydrolase</keyword>
<evidence type="ECO:0000256" key="2">
    <source>
        <dbReference type="ARBA" id="ARBA00008779"/>
    </source>
</evidence>
<dbReference type="PANTHER" id="PTHR43108">
    <property type="entry name" value="N-ACETYLGLUCOSAMINE-6-SULFATASE FAMILY MEMBER"/>
    <property type="match status" value="1"/>
</dbReference>
<dbReference type="EMBL" id="MUJZ01062612">
    <property type="protein sequence ID" value="OTF71091.1"/>
    <property type="molecule type" value="Genomic_DNA"/>
</dbReference>
<comment type="caution">
    <text evidence="8">The sequence shown here is derived from an EMBL/GenBank/DDBJ whole genome shotgun (WGS) entry which is preliminary data.</text>
</comment>
<keyword evidence="9" id="KW-1185">Reference proteome</keyword>
<keyword evidence="3 6" id="KW-0732">Signal</keyword>
<evidence type="ECO:0000256" key="6">
    <source>
        <dbReference type="SAM" id="SignalP"/>
    </source>
</evidence>
<dbReference type="GO" id="GO:0005539">
    <property type="term" value="F:glycosaminoglycan binding"/>
    <property type="evidence" value="ECO:0007669"/>
    <property type="project" value="TreeGrafter"/>
</dbReference>
<sequence length="244" mass="28690">MKTLMLYSLYCFCYCLILLLVNQISSDEILSDFDNDTQNDSIIIDDEESTKILYITPMPIRNVSLNKSLQHDNKRAKRKFRRQQQMKKQSKYHQYRKHRHQLHRNFMKFLRKQNLILMKNNGDKGLKSLDNKAMKSLWRNFSSHYSIESKSAPFYEFLSNDHNESNQKRGKNSSSTKRPNIIFILTDDQDIELGSMDYMPKTVKIMADQGVHIKNAYSTTPMCCPSRSSILTGLYVHNHNVYVS</sequence>
<organism evidence="8 9">
    <name type="scientific">Euroglyphus maynei</name>
    <name type="common">Mayne's house dust mite</name>
    <dbReference type="NCBI Taxonomy" id="6958"/>
    <lineage>
        <taxon>Eukaryota</taxon>
        <taxon>Metazoa</taxon>
        <taxon>Ecdysozoa</taxon>
        <taxon>Arthropoda</taxon>
        <taxon>Chelicerata</taxon>
        <taxon>Arachnida</taxon>
        <taxon>Acari</taxon>
        <taxon>Acariformes</taxon>
        <taxon>Sarcoptiformes</taxon>
        <taxon>Astigmata</taxon>
        <taxon>Psoroptidia</taxon>
        <taxon>Analgoidea</taxon>
        <taxon>Pyroglyphidae</taxon>
        <taxon>Pyroglyphinae</taxon>
        <taxon>Euroglyphus</taxon>
    </lineage>
</organism>
<reference evidence="8 9" key="1">
    <citation type="submission" date="2017-03" db="EMBL/GenBank/DDBJ databases">
        <title>Genome Survey of Euroglyphus maynei.</title>
        <authorList>
            <person name="Arlian L.G."/>
            <person name="Morgan M.S."/>
            <person name="Rider S.D."/>
        </authorList>
    </citation>
    <scope>NUCLEOTIDE SEQUENCE [LARGE SCALE GENOMIC DNA]</scope>
    <source>
        <strain evidence="8">Arlian Lab</strain>
        <tissue evidence="8">Whole body</tissue>
    </source>
</reference>
<dbReference type="InterPro" id="IPR024607">
    <property type="entry name" value="Sulfatase_CS"/>
</dbReference>